<dbReference type="InterPro" id="IPR041433">
    <property type="entry name" value="RPN1_C"/>
</dbReference>
<dbReference type="PANTHER" id="PTHR10943:SF1">
    <property type="entry name" value="26S PROTEASOME NON-ATPASE REGULATORY SUBUNIT 2"/>
    <property type="match status" value="1"/>
</dbReference>
<dbReference type="GO" id="GO:0008540">
    <property type="term" value="C:proteasome regulatory particle, base subcomplex"/>
    <property type="evidence" value="ECO:0007669"/>
    <property type="project" value="TreeGrafter"/>
</dbReference>
<keyword evidence="1" id="KW-0677">Repeat</keyword>
<evidence type="ECO:0000313" key="7">
    <source>
        <dbReference type="Proteomes" id="UP000039865"/>
    </source>
</evidence>
<dbReference type="InterPro" id="IPR016024">
    <property type="entry name" value="ARM-type_fold"/>
</dbReference>
<feature type="domain" description="26S proteasome non-ATPase regulatory subunit RPN1 C-terminal" evidence="5">
    <location>
        <begin position="841"/>
        <end position="894"/>
    </location>
</feature>
<dbReference type="PIRSF" id="PIRSF015965">
    <property type="entry name" value="26S_Psome_Rpn1"/>
    <property type="match status" value="1"/>
</dbReference>
<dbReference type="GO" id="GO:0042176">
    <property type="term" value="P:regulation of protein catabolic process"/>
    <property type="evidence" value="ECO:0007669"/>
    <property type="project" value="InterPro"/>
</dbReference>
<evidence type="ECO:0000256" key="1">
    <source>
        <dbReference type="ARBA" id="ARBA00022737"/>
    </source>
</evidence>
<dbReference type="GO" id="GO:0005634">
    <property type="term" value="C:nucleus"/>
    <property type="evidence" value="ECO:0007669"/>
    <property type="project" value="TreeGrafter"/>
</dbReference>
<feature type="domain" description="RPN1 N-terminal" evidence="4">
    <location>
        <begin position="50"/>
        <end position="361"/>
    </location>
</feature>
<dbReference type="Pfam" id="PF18051">
    <property type="entry name" value="RPN1_C"/>
    <property type="match status" value="1"/>
</dbReference>
<reference evidence="6 7" key="1">
    <citation type="submission" date="2014-06" db="EMBL/GenBank/DDBJ databases">
        <authorList>
            <person name="Swart Estienne"/>
        </authorList>
    </citation>
    <scope>NUCLEOTIDE SEQUENCE [LARGE SCALE GENOMIC DNA]</scope>
    <source>
        <strain evidence="6 7">130c</strain>
    </source>
</reference>
<keyword evidence="7" id="KW-1185">Reference proteome</keyword>
<evidence type="ECO:0000259" key="4">
    <source>
        <dbReference type="Pfam" id="PF17781"/>
    </source>
</evidence>
<keyword evidence="2 6" id="KW-0647">Proteasome</keyword>
<gene>
    <name evidence="6" type="primary">Contig9423.g10083</name>
    <name evidence="6" type="ORF">STYLEM_1474</name>
</gene>
<dbReference type="FunCoup" id="A0A077ZRG8">
    <property type="interactions" value="665"/>
</dbReference>
<feature type="region of interest" description="Disordered" evidence="3">
    <location>
        <begin position="1"/>
        <end position="44"/>
    </location>
</feature>
<dbReference type="GO" id="GO:0034515">
    <property type="term" value="C:proteasome storage granule"/>
    <property type="evidence" value="ECO:0007669"/>
    <property type="project" value="TreeGrafter"/>
</dbReference>
<dbReference type="Proteomes" id="UP000039865">
    <property type="component" value="Unassembled WGS sequence"/>
</dbReference>
<evidence type="ECO:0000259" key="5">
    <source>
        <dbReference type="Pfam" id="PF18051"/>
    </source>
</evidence>
<accession>A0A077ZRG8</accession>
<dbReference type="Pfam" id="PF17781">
    <property type="entry name" value="RPN1_RPN2_N"/>
    <property type="match status" value="1"/>
</dbReference>
<dbReference type="OMA" id="GTCNGDI"/>
<dbReference type="InParanoid" id="A0A077ZRG8"/>
<evidence type="ECO:0000256" key="2">
    <source>
        <dbReference type="ARBA" id="ARBA00022942"/>
    </source>
</evidence>
<dbReference type="InterPro" id="IPR011989">
    <property type="entry name" value="ARM-like"/>
</dbReference>
<proteinExistence type="predicted"/>
<evidence type="ECO:0000313" key="6">
    <source>
        <dbReference type="EMBL" id="CDW72513.1"/>
    </source>
</evidence>
<dbReference type="Gene3D" id="1.25.10.10">
    <property type="entry name" value="Leucine-rich Repeat Variant"/>
    <property type="match status" value="1"/>
</dbReference>
<dbReference type="EMBL" id="CCKQ01001406">
    <property type="protein sequence ID" value="CDW72513.1"/>
    <property type="molecule type" value="Genomic_DNA"/>
</dbReference>
<dbReference type="InterPro" id="IPR016643">
    <property type="entry name" value="26S_Psome_Rpn1"/>
</dbReference>
<dbReference type="AlphaFoldDB" id="A0A077ZRG8"/>
<dbReference type="GO" id="GO:0043161">
    <property type="term" value="P:proteasome-mediated ubiquitin-dependent protein catabolic process"/>
    <property type="evidence" value="ECO:0007669"/>
    <property type="project" value="TreeGrafter"/>
</dbReference>
<dbReference type="InterPro" id="IPR040892">
    <property type="entry name" value="RPN1_N"/>
</dbReference>
<name>A0A077ZRG8_STYLE</name>
<dbReference type="PANTHER" id="PTHR10943">
    <property type="entry name" value="26S PROTEASOME NON-ATPASE REGULATORY SUBUNIT"/>
    <property type="match status" value="1"/>
</dbReference>
<dbReference type="OrthoDB" id="10252509at2759"/>
<dbReference type="GO" id="GO:0030234">
    <property type="term" value="F:enzyme regulator activity"/>
    <property type="evidence" value="ECO:0007669"/>
    <property type="project" value="InterPro"/>
</dbReference>
<dbReference type="SUPFAM" id="SSF48371">
    <property type="entry name" value="ARM repeat"/>
    <property type="match status" value="1"/>
</dbReference>
<evidence type="ECO:0000256" key="3">
    <source>
        <dbReference type="SAM" id="MobiDB-lite"/>
    </source>
</evidence>
<organism evidence="6 7">
    <name type="scientific">Stylonychia lemnae</name>
    <name type="common">Ciliate</name>
    <dbReference type="NCBI Taxonomy" id="5949"/>
    <lineage>
        <taxon>Eukaryota</taxon>
        <taxon>Sar</taxon>
        <taxon>Alveolata</taxon>
        <taxon>Ciliophora</taxon>
        <taxon>Intramacronucleata</taxon>
        <taxon>Spirotrichea</taxon>
        <taxon>Stichotrichia</taxon>
        <taxon>Sporadotrichida</taxon>
        <taxon>Oxytrichidae</taxon>
        <taxon>Stylonychinae</taxon>
        <taxon>Stylonychia</taxon>
    </lineage>
</organism>
<sequence length="906" mass="100686">MSEQQKKSEQAAAGKDNKDSADKAGQKKKDDLIPKEEELNEEDKQLKEKIEICVGRLNDPDLAQRKHALQQLRQEITGSTATMTSVPKPLKFLTPLYPNIKEAHANQPNSEFKVFHSQLIHDQPNFSQTQLSDLVSVVAMVASVEGSFESIKYCLEGTKGNLIEWGHEYLRSLAGEIGNEYSKRIDGQSDSRDLMELVDVIIPLFMKNHEEPEAVDLLMEVENLERLVKFTNDSNYERVCLYLLSCAQYAADPEEMNKAYRTAFNIYVKEKKYPQALRVAQKVNDMNMIKEVMETTKDPITLKQLAFMLGRQRNPHEASNNEELQRIISNEKLSEHFKSLARDLDVLEPKHPDQIFKTHLEERKTNVAQHIDSAKQNLAATYVNAFVNAGYGKDLLMTVADTKESWIYKNKEGGMQAAAASLGMILLWDIDEGFSQIDKYTDASDDYIVAGSYIALGIVNSGIKNEMDPVFAILYEKLESPKQIHKIGALMGLSIAYAGSARADLLEAISPIVLDSSNTTELQAVAALAIGLIYTGTCDEDAAQSILQTLMEKEEKDLENPFTRVFALGLGLLYLGQQDLAEGTLLATSVIPSKQFSEFLSLVVETCAFAGSGNVLKVQKLLHLCAEHKKEEKDALHQIAAVIGLALVAFGEDIGQEMCLRTMNHLLQYGEPIIKRTVPLAIGLLRISNPDVNSMDLLTKLSYDSDVNVSMSSIFALGLIGAGTNNSKLAGNLRYLAAYYANNADQLFVVRIAQGLVHLGKGLMGLNPLHSEKFLFSNVSLAGLLTVLYAATDMKTFINGKYHFFLYYLVLSIYPRMLITLNENLEPIQTSVRVGNAVDTVGAAGRPKTITGFQTHDTPVLIGHGERAELGSEEYITESPFMENFVILRKNPDYVEADKDKNKGKK</sequence>
<protein>
    <submittedName>
        <fullName evidence="6">Proteasome (Macropain) 26s non-2</fullName>
    </submittedName>
</protein>